<evidence type="ECO:0000313" key="2">
    <source>
        <dbReference type="Proteomes" id="UP001163835"/>
    </source>
</evidence>
<comment type="caution">
    <text evidence="1">The sequence shown here is derived from an EMBL/GenBank/DDBJ whole genome shotgun (WGS) entry which is preliminary data.</text>
</comment>
<protein>
    <submittedName>
        <fullName evidence="1">Kinase-like protein</fullName>
    </submittedName>
</protein>
<keyword evidence="2" id="KW-1185">Reference proteome</keyword>
<gene>
    <name evidence="1" type="ORF">F5876DRAFT_79268</name>
</gene>
<dbReference type="Proteomes" id="UP001163835">
    <property type="component" value="Unassembled WGS sequence"/>
</dbReference>
<evidence type="ECO:0000313" key="1">
    <source>
        <dbReference type="EMBL" id="KAJ3807908.1"/>
    </source>
</evidence>
<name>A0ACC1TTE4_9AGAR</name>
<reference evidence="1" key="1">
    <citation type="submission" date="2022-09" db="EMBL/GenBank/DDBJ databases">
        <title>A Global Phylogenomic Analysis of the Shiitake Genus Lentinula.</title>
        <authorList>
            <consortium name="DOE Joint Genome Institute"/>
            <person name="Sierra-Patev S."/>
            <person name="Min B."/>
            <person name="Naranjo-Ortiz M."/>
            <person name="Looney B."/>
            <person name="Konkel Z."/>
            <person name="Slot J.C."/>
            <person name="Sakamoto Y."/>
            <person name="Steenwyk J.L."/>
            <person name="Rokas A."/>
            <person name="Carro J."/>
            <person name="Camarero S."/>
            <person name="Ferreira P."/>
            <person name="Molpeceres G."/>
            <person name="Ruiz-Duenas F.J."/>
            <person name="Serrano A."/>
            <person name="Henrissat B."/>
            <person name="Drula E."/>
            <person name="Hughes K.W."/>
            <person name="Mata J.L."/>
            <person name="Ishikawa N.K."/>
            <person name="Vargas-Isla R."/>
            <person name="Ushijima S."/>
            <person name="Smith C.A."/>
            <person name="Ahrendt S."/>
            <person name="Andreopoulos W."/>
            <person name="He G."/>
            <person name="Labutti K."/>
            <person name="Lipzen A."/>
            <person name="Ng V."/>
            <person name="Riley R."/>
            <person name="Sandor L."/>
            <person name="Barry K."/>
            <person name="Martinez A.T."/>
            <person name="Xiao Y."/>
            <person name="Gibbons J.G."/>
            <person name="Terashima K."/>
            <person name="Grigoriev I.V."/>
            <person name="Hibbett D.S."/>
        </authorList>
    </citation>
    <scope>NUCLEOTIDE SEQUENCE</scope>
    <source>
        <strain evidence="1">TMI1499</strain>
    </source>
</reference>
<accession>A0ACC1TTE4</accession>
<organism evidence="1 2">
    <name type="scientific">Lentinula aff. lateritia</name>
    <dbReference type="NCBI Taxonomy" id="2804960"/>
    <lineage>
        <taxon>Eukaryota</taxon>
        <taxon>Fungi</taxon>
        <taxon>Dikarya</taxon>
        <taxon>Basidiomycota</taxon>
        <taxon>Agaricomycotina</taxon>
        <taxon>Agaricomycetes</taxon>
        <taxon>Agaricomycetidae</taxon>
        <taxon>Agaricales</taxon>
        <taxon>Marasmiineae</taxon>
        <taxon>Omphalotaceae</taxon>
        <taxon>Lentinula</taxon>
    </lineage>
</organism>
<dbReference type="EMBL" id="MU795264">
    <property type="protein sequence ID" value="KAJ3807908.1"/>
    <property type="molecule type" value="Genomic_DNA"/>
</dbReference>
<sequence length="701" mass="77095">MLFPSQDGTISSLAALSRNASVISSSSSSDSVVEGDLRLLATPVRPRPLRTFSSPRSASPSSPITRTPRPPSYLTKELGLADDLPKSRAASKVRSKSRVRNELSIDDFDVGETLGEGSYSTVLEATLRKTGKKYAIKVLDKTHLARKNKTFTVKIERLALIRLGRTHPGIISLYWTFQDEYSLYFVLDLAPNGEMQSLISRMGSLSLLSSRYYAAQIVDALEYMHSKGVIHRDLKPENLLLDASYRLKIADFGTAKILNADVETERFVGTAQYIAPELVVANESSESSDLWALGCVLYQMISGRFAFSALSEYLTLQKVKQVQYTFPEGFDNNAKDLVQKLLVREPTDRLGAGEPSSSLGMSALRSHPFFESIIWVTLWTEPAPPIVAGLVQREYPLVQGQDKNWQDVGATWDALVMEDDASPVGDNIDWADDAEGSSLLLRQRQCDTSMSSVDISLVSQVIPGDLDEEHRGLSGSADSTPAMPITIPSSVSRAESPPSGSPESSSDGDGSVERVAVGLQAMNPFRFTSDYSEIDVERERGRSQAPTPIQGNNSLTIELPLALHPEPNEVVICRSIVEDHSARRRANLLLKPIPGAQIKPKARELILTNYRLICVKAKTPPSYAPVKLELFLKAAYDREKEKKKDGKEIKGILESADLKGGRDFIVISSIKTFHYTVQDASTASMFVQRINEAKSSSNYPS</sequence>
<proteinExistence type="predicted"/>